<dbReference type="RefSeq" id="WP_077566419.1">
    <property type="nucleotide sequence ID" value="NZ_MRVI01000001.1"/>
</dbReference>
<dbReference type="Gene3D" id="3.10.180.10">
    <property type="entry name" value="2,3-Dihydroxybiphenyl 1,2-Dioxygenase, domain 1"/>
    <property type="match status" value="1"/>
</dbReference>
<dbReference type="SUPFAM" id="SSF54593">
    <property type="entry name" value="Glyoxalase/Bleomycin resistance protein/Dihydroxybiphenyl dioxygenase"/>
    <property type="match status" value="1"/>
</dbReference>
<evidence type="ECO:0000259" key="1">
    <source>
        <dbReference type="Pfam" id="PF06983"/>
    </source>
</evidence>
<name>A0ABX3JVB6_9BACL</name>
<dbReference type="Pfam" id="PF06983">
    <property type="entry name" value="3-dmu-9_3-mt"/>
    <property type="match status" value="1"/>
</dbReference>
<gene>
    <name evidence="2" type="ORF">BBD40_06915</name>
</gene>
<proteinExistence type="predicted"/>
<keyword evidence="3" id="KW-1185">Reference proteome</keyword>
<dbReference type="PANTHER" id="PTHR33990:SF1">
    <property type="entry name" value="PROTEIN YJDN"/>
    <property type="match status" value="1"/>
</dbReference>
<dbReference type="EMBL" id="MRVI01000001">
    <property type="protein sequence ID" value="OOC61614.1"/>
    <property type="molecule type" value="Genomic_DNA"/>
</dbReference>
<evidence type="ECO:0000313" key="3">
    <source>
        <dbReference type="Proteomes" id="UP000189059"/>
    </source>
</evidence>
<dbReference type="InterPro" id="IPR029068">
    <property type="entry name" value="Glyas_Bleomycin-R_OHBP_Dase"/>
</dbReference>
<accession>A0ABX3JVB6</accession>
<feature type="domain" description="PhnB-like" evidence="1">
    <location>
        <begin position="3"/>
        <end position="132"/>
    </location>
</feature>
<protein>
    <recommendedName>
        <fullName evidence="1">PhnB-like domain-containing protein</fullName>
    </recommendedName>
</protein>
<sequence>MLKAIPFIMLDGKAEEAIRYYEEALGATILFKQTFGESPGGEKLSETERARLAHSILRIGDTELFAADIDADFPYKEGNQVNICLTTPDVNQSKRFFQALQQGGQVNIPLGEVHFSPAYGVVTDRYGITFQIFTVKPQ</sequence>
<reference evidence="2 3" key="1">
    <citation type="submission" date="2016-12" db="EMBL/GenBank/DDBJ databases">
        <title>Genome sequencing and description of Paenibacillus sp. nov. from high altitude lake in the Indian Trans- Himalayas.</title>
        <authorList>
            <person name="Kiran S."/>
            <person name="Swarnkar M.K."/>
            <person name="Rana A."/>
            <person name="Tewari R."/>
            <person name="Gulati A."/>
        </authorList>
    </citation>
    <scope>NUCLEOTIDE SEQUENCE [LARGE SCALE GENOMIC DNA]</scope>
    <source>
        <strain evidence="2 3">IHBB 9951</strain>
    </source>
</reference>
<dbReference type="InterPro" id="IPR028973">
    <property type="entry name" value="PhnB-like"/>
</dbReference>
<dbReference type="Proteomes" id="UP000189059">
    <property type="component" value="Unassembled WGS sequence"/>
</dbReference>
<organism evidence="2 3">
    <name type="scientific">Paenibacillus ihbetae</name>
    <dbReference type="NCBI Taxonomy" id="1870820"/>
    <lineage>
        <taxon>Bacteria</taxon>
        <taxon>Bacillati</taxon>
        <taxon>Bacillota</taxon>
        <taxon>Bacilli</taxon>
        <taxon>Bacillales</taxon>
        <taxon>Paenibacillaceae</taxon>
        <taxon>Paenibacillus</taxon>
    </lineage>
</organism>
<dbReference type="CDD" id="cd06588">
    <property type="entry name" value="PhnB_like"/>
    <property type="match status" value="1"/>
</dbReference>
<evidence type="ECO:0000313" key="2">
    <source>
        <dbReference type="EMBL" id="OOC61614.1"/>
    </source>
</evidence>
<comment type="caution">
    <text evidence="2">The sequence shown here is derived from an EMBL/GenBank/DDBJ whole genome shotgun (WGS) entry which is preliminary data.</text>
</comment>
<dbReference type="PANTHER" id="PTHR33990">
    <property type="entry name" value="PROTEIN YJDN-RELATED"/>
    <property type="match status" value="1"/>
</dbReference>